<keyword evidence="4 5" id="KW-0472">Membrane</keyword>
<dbReference type="EMBL" id="CDRZ01000271">
    <property type="protein sequence ID" value="CEO90077.1"/>
    <property type="molecule type" value="Genomic_DNA"/>
</dbReference>
<dbReference type="AlphaFoldDB" id="A0A0B7MQU7"/>
<dbReference type="Proteomes" id="UP000046155">
    <property type="component" value="Unassembled WGS sequence"/>
</dbReference>
<dbReference type="PANTHER" id="PTHR31746">
    <property type="entry name" value="TRANSMEMBRANE PROTEIN 229 FAMILY MEMBER"/>
    <property type="match status" value="1"/>
</dbReference>
<proteinExistence type="predicted"/>
<gene>
    <name evidence="6" type="ORF">SSCH_710024</name>
</gene>
<comment type="subcellular location">
    <subcellularLocation>
        <location evidence="1">Membrane</location>
        <topology evidence="1">Multi-pass membrane protein</topology>
    </subcellularLocation>
</comment>
<keyword evidence="3 5" id="KW-1133">Transmembrane helix</keyword>
<feature type="transmembrane region" description="Helical" evidence="5">
    <location>
        <begin position="45"/>
        <end position="67"/>
    </location>
</feature>
<evidence type="ECO:0000256" key="5">
    <source>
        <dbReference type="SAM" id="Phobius"/>
    </source>
</evidence>
<reference evidence="7" key="1">
    <citation type="submission" date="2015-01" db="EMBL/GenBank/DDBJ databases">
        <authorList>
            <person name="Manzoor Shahid"/>
            <person name="Zubair Saima"/>
        </authorList>
    </citation>
    <scope>NUCLEOTIDE SEQUENCE [LARGE SCALE GENOMIC DNA]</scope>
    <source>
        <strain evidence="7">Sp3</strain>
    </source>
</reference>
<dbReference type="Pfam" id="PF06541">
    <property type="entry name" value="ABC_trans_CmpB"/>
    <property type="match status" value="1"/>
</dbReference>
<keyword evidence="2 5" id="KW-0812">Transmembrane</keyword>
<evidence type="ECO:0000256" key="3">
    <source>
        <dbReference type="ARBA" id="ARBA00022989"/>
    </source>
</evidence>
<name>A0A0B7MQU7_9FIRM</name>
<evidence type="ECO:0000256" key="2">
    <source>
        <dbReference type="ARBA" id="ARBA00022692"/>
    </source>
</evidence>
<feature type="transmembrane region" description="Helical" evidence="5">
    <location>
        <begin position="13"/>
        <end position="33"/>
    </location>
</feature>
<evidence type="ECO:0000313" key="7">
    <source>
        <dbReference type="Proteomes" id="UP000046155"/>
    </source>
</evidence>
<evidence type="ECO:0000256" key="1">
    <source>
        <dbReference type="ARBA" id="ARBA00004141"/>
    </source>
</evidence>
<sequence length="117" mass="13721">MWTGLGSLLRGDLMLSGFSYLWMFPIYGLARFLEPLHDRLRPWPWYLRGLIWMSAFLVIEYTTGWLLKSILGSCPWNYSGSRFSVDGLIRLDYAPAWFFAGFLLERLHDTLIEHSIL</sequence>
<evidence type="ECO:0000313" key="6">
    <source>
        <dbReference type="EMBL" id="CEO90077.1"/>
    </source>
</evidence>
<evidence type="ECO:0000256" key="4">
    <source>
        <dbReference type="ARBA" id="ARBA00023136"/>
    </source>
</evidence>
<keyword evidence="7" id="KW-1185">Reference proteome</keyword>
<organism evidence="6 7">
    <name type="scientific">Syntrophaceticus schinkii</name>
    <dbReference type="NCBI Taxonomy" id="499207"/>
    <lineage>
        <taxon>Bacteria</taxon>
        <taxon>Bacillati</taxon>
        <taxon>Bacillota</taxon>
        <taxon>Clostridia</taxon>
        <taxon>Thermoanaerobacterales</taxon>
        <taxon>Thermoanaerobacterales Family III. Incertae Sedis</taxon>
        <taxon>Syntrophaceticus</taxon>
    </lineage>
</organism>
<protein>
    <submittedName>
        <fullName evidence="6">Uncharacterized protein</fullName>
    </submittedName>
</protein>
<dbReference type="GO" id="GO:0016020">
    <property type="term" value="C:membrane"/>
    <property type="evidence" value="ECO:0007669"/>
    <property type="project" value="UniProtKB-SubCell"/>
</dbReference>
<accession>A0A0B7MQU7</accession>
<dbReference type="InterPro" id="IPR010540">
    <property type="entry name" value="CmpB_TMEM229"/>
</dbReference>